<dbReference type="KEGG" id="rlt:Rleg2_2471"/>
<accession>A0ABF7QNL3</accession>
<dbReference type="RefSeq" id="WP_012558269.1">
    <property type="nucleotide sequence ID" value="NC_011369.1"/>
</dbReference>
<dbReference type="Proteomes" id="UP000008330">
    <property type="component" value="Chromosome"/>
</dbReference>
<evidence type="ECO:0000313" key="2">
    <source>
        <dbReference type="Proteomes" id="UP000008330"/>
    </source>
</evidence>
<protein>
    <submittedName>
        <fullName evidence="1">Uncharacterized protein</fullName>
    </submittedName>
</protein>
<organism evidence="1 2">
    <name type="scientific">Rhizobium leguminosarum bv. trifolii (strain WSM2304)</name>
    <dbReference type="NCBI Taxonomy" id="395492"/>
    <lineage>
        <taxon>Bacteria</taxon>
        <taxon>Pseudomonadati</taxon>
        <taxon>Pseudomonadota</taxon>
        <taxon>Alphaproteobacteria</taxon>
        <taxon>Hyphomicrobiales</taxon>
        <taxon>Rhizobiaceae</taxon>
        <taxon>Rhizobium/Agrobacterium group</taxon>
        <taxon>Rhizobium</taxon>
    </lineage>
</organism>
<dbReference type="AlphaFoldDB" id="A0ABF7QNL3"/>
<dbReference type="EMBL" id="CP001191">
    <property type="protein sequence ID" value="ACI55745.1"/>
    <property type="molecule type" value="Genomic_DNA"/>
</dbReference>
<sequence>MIRDFAHIHIIPTYRGGDPAPTGYLEWHEWARVQLRAGLRQSKCPKCGRYKFPQELSGEHVRGGPICNECFMKGGDE</sequence>
<reference evidence="1 2" key="1">
    <citation type="journal article" date="2010" name="Stand. Genomic Sci.">
        <title>Complete genome sequence of Rhizobium leguminosarum bv trifolii strain WSM2304, an effective microsymbiont of the South American clover Trifolium polymorphum.</title>
        <authorList>
            <person name="Reeve W."/>
            <person name="O'Hara G."/>
            <person name="Chain P."/>
            <person name="Ardley J."/>
            <person name="Brau L."/>
            <person name="Nandesena K."/>
            <person name="Tiwari R."/>
            <person name="Malfatti S."/>
            <person name="Kiss H."/>
            <person name="Lapidus A."/>
            <person name="Copeland A."/>
            <person name="Nolan M."/>
            <person name="Land M."/>
            <person name="Ivanova N."/>
            <person name="Mavromatis K."/>
            <person name="Markowitz V."/>
            <person name="Kyrpides N."/>
            <person name="Melino V."/>
            <person name="Denton M."/>
            <person name="Yates R."/>
            <person name="Howieson J."/>
        </authorList>
    </citation>
    <scope>NUCLEOTIDE SEQUENCE [LARGE SCALE GENOMIC DNA]</scope>
    <source>
        <strain evidence="1 2">WSM2304</strain>
    </source>
</reference>
<evidence type="ECO:0000313" key="1">
    <source>
        <dbReference type="EMBL" id="ACI55745.1"/>
    </source>
</evidence>
<gene>
    <name evidence="1" type="ordered locus">Rleg2_2471</name>
</gene>
<keyword evidence="2" id="KW-1185">Reference proteome</keyword>
<name>A0ABF7QNL3_RHILW</name>
<proteinExistence type="predicted"/>